<dbReference type="Proteomes" id="UP000318050">
    <property type="component" value="Unassembled WGS sequence"/>
</dbReference>
<accession>A0A560HJ17</accession>
<dbReference type="AlphaFoldDB" id="A0A560HJ17"/>
<name>A0A560HJ17_9PROT</name>
<dbReference type="EMBL" id="VITT01000052">
    <property type="protein sequence ID" value="TWB46462.1"/>
    <property type="molecule type" value="Genomic_DNA"/>
</dbReference>
<dbReference type="CDD" id="cd09757">
    <property type="entry name" value="Cas8c_I-C"/>
    <property type="match status" value="1"/>
</dbReference>
<dbReference type="OrthoDB" id="9778918at2"/>
<reference evidence="1 2" key="1">
    <citation type="submission" date="2019-06" db="EMBL/GenBank/DDBJ databases">
        <title>Genomic Encyclopedia of Type Strains, Phase IV (KMG-V): Genome sequencing to study the core and pangenomes of soil and plant-associated prokaryotes.</title>
        <authorList>
            <person name="Whitman W."/>
        </authorList>
    </citation>
    <scope>NUCLEOTIDE SEQUENCE [LARGE SCALE GENOMIC DNA]</scope>
    <source>
        <strain evidence="1 2">BR 11140</strain>
    </source>
</reference>
<sequence>MTILAALNRHYDRLADQGLAPPFGYITGKIGFCLILAVDGTLERAQDLRITEGRKRIDRPVAVPKEIGTRTSGISPGFLWDNSKYVLGLVLDKDGQTILHFPAHQAAFRDRHERTLVNSDDAGLAALRVFLRNWSPDCFAGSGLPLDVLNTNIVFALNSVYREQHRFIHECTSARALWAHELAARARKPQMCLVTGEMASPTLKHPEIKGVWDAQSSGALLVSFNRDAFTSYGKDQGANAPVSEAAAFGYGTALNELLRAGSRNRIQVGDTSVAFWADASGVGADAARRAEEAAADLLIPRFEDEEDDDVGPTDAEEAVEVRDRLEDVSHGRPRARLAADVDPNTRFYLLGLAPNAARLSVRFWHDTTFGPFVEALSAHWHDLRIDPPAWKGPPKLQALLYPTAVQGKADNIPPLLGGELMRAVLNPNQDYPRTLLSAVLQRIRAGDQNNMPRVFAARAAICKAWLARHHRLAHPDRRQEDFLVSLDRAEKDPAYRLGRLFAVLESIQLRALVTVNAGIRDRYFGAASATPAAVFPLLLRGSNHHLSVLRKKPATRGLAGWFESQIGEIVNELAPDLPRHLGLESQGRFVVGYYHQRSDRAKPATEEATELAADQEP</sequence>
<evidence type="ECO:0000313" key="1">
    <source>
        <dbReference type="EMBL" id="TWB46462.1"/>
    </source>
</evidence>
<gene>
    <name evidence="1" type="ORF">FBZ92_15211</name>
</gene>
<proteinExistence type="predicted"/>
<organism evidence="1 2">
    <name type="scientific">Nitrospirillum amazonense</name>
    <dbReference type="NCBI Taxonomy" id="28077"/>
    <lineage>
        <taxon>Bacteria</taxon>
        <taxon>Pseudomonadati</taxon>
        <taxon>Pseudomonadota</taxon>
        <taxon>Alphaproteobacteria</taxon>
        <taxon>Rhodospirillales</taxon>
        <taxon>Azospirillaceae</taxon>
        <taxon>Nitrospirillum</taxon>
    </lineage>
</organism>
<protein>
    <submittedName>
        <fullName evidence="1">CRISPR-associated protein Csd1</fullName>
    </submittedName>
</protein>
<dbReference type="NCBIfam" id="TIGR01863">
    <property type="entry name" value="cas_Csd1"/>
    <property type="match status" value="1"/>
</dbReference>
<evidence type="ECO:0000313" key="2">
    <source>
        <dbReference type="Proteomes" id="UP000318050"/>
    </source>
</evidence>
<comment type="caution">
    <text evidence="1">The sequence shown here is derived from an EMBL/GenBank/DDBJ whole genome shotgun (WGS) entry which is preliminary data.</text>
</comment>
<dbReference type="InterPro" id="IPR010144">
    <property type="entry name" value="CRISPR-assoc_prot_Csd1-typ"/>
</dbReference>
<dbReference type="Pfam" id="PF09709">
    <property type="entry name" value="Cas_Csd1"/>
    <property type="match status" value="1"/>
</dbReference>